<dbReference type="AlphaFoldDB" id="A0A4V1CEV7"/>
<keyword evidence="2" id="KW-0560">Oxidoreductase</keyword>
<evidence type="ECO:0000313" key="2">
    <source>
        <dbReference type="EMBL" id="QCB29448.1"/>
    </source>
</evidence>
<evidence type="ECO:0000313" key="3">
    <source>
        <dbReference type="Proteomes" id="UP000296352"/>
    </source>
</evidence>
<dbReference type="EC" id="1.3.1.84" evidence="2"/>
<dbReference type="Proteomes" id="UP000296352">
    <property type="component" value="Chromosome"/>
</dbReference>
<reference evidence="2 3" key="1">
    <citation type="submission" date="2019-04" db="EMBL/GenBank/DDBJ databases">
        <title>Corynebacterium endometrii sp. nov., isolated from the uterus of a cow with endometritis.</title>
        <authorList>
            <person name="Ballas P."/>
            <person name="Ruckert C."/>
            <person name="Wagener K."/>
            <person name="Drillich M."/>
            <person name="Kaempfer P."/>
            <person name="Busse H.-J."/>
            <person name="Ehling-Schulz M."/>
        </authorList>
    </citation>
    <scope>NUCLEOTIDE SEQUENCE [LARGE SCALE GENOMIC DNA]</scope>
    <source>
        <strain evidence="2 3">LMM-1653</strain>
    </source>
</reference>
<protein>
    <submittedName>
        <fullName evidence="2">Acrylyl-CoA reductase AcuI</fullName>
        <ecNumber evidence="2">1.3.1.84</ecNumber>
    </submittedName>
</protein>
<dbReference type="InterPro" id="IPR051397">
    <property type="entry name" value="Zn-ADH-like_protein"/>
</dbReference>
<dbReference type="InterPro" id="IPR014188">
    <property type="entry name" value="Acrylyl-CoA_reductase_AcuI"/>
</dbReference>
<dbReference type="GO" id="GO:0043957">
    <property type="term" value="F:acryloyl-CoA reductase (NADPH) activity"/>
    <property type="evidence" value="ECO:0007669"/>
    <property type="project" value="UniProtKB-EC"/>
</dbReference>
<gene>
    <name evidence="2" type="primary">acuI</name>
    <name evidence="2" type="ORF">CENDO_10990</name>
</gene>
<dbReference type="InterPro" id="IPR013149">
    <property type="entry name" value="ADH-like_C"/>
</dbReference>
<dbReference type="PANTHER" id="PTHR43677:SF1">
    <property type="entry name" value="ACRYLYL-COA REDUCTASE ACUI-RELATED"/>
    <property type="match status" value="1"/>
</dbReference>
<dbReference type="Pfam" id="PF00107">
    <property type="entry name" value="ADH_zinc_N"/>
    <property type="match status" value="1"/>
</dbReference>
<dbReference type="InterPro" id="IPR036291">
    <property type="entry name" value="NAD(P)-bd_dom_sf"/>
</dbReference>
<dbReference type="SUPFAM" id="SSF50129">
    <property type="entry name" value="GroES-like"/>
    <property type="match status" value="1"/>
</dbReference>
<sequence>MLADCGLSDTATPVPRARGTLESMTTFIVERAEDGSISHRKEADPQAWLGEGELTINVSHSSLNYKDAMALAGDKGVMRISPLVPGIDAVGTTEDGTLVTCNGAGLGEFRHGGYTSLQRVPAEATVEVPQCFSAEQAAAIGTAGYTAALCVNALLDHGLPPAEEAAPVLVTGATGGVGSIAVNLLSNLGYKVTALTGRQDELGEYLSALGAQDVLDRAAFMDPGKPLQKARFSGAVDTLGGTPLANVLSQIQWGGVVASTGLASSPQLETTVMPFILRNVTLTGVNSVDAPRRYRGRAWELLANHLDRDVLDGLTTTVTLDQVAEAGANLIEGRSHGRTVVTIDA</sequence>
<accession>A0A4V1CEV7</accession>
<dbReference type="Gene3D" id="3.90.180.10">
    <property type="entry name" value="Medium-chain alcohol dehydrogenases, catalytic domain"/>
    <property type="match status" value="1"/>
</dbReference>
<dbReference type="Gene3D" id="3.40.50.720">
    <property type="entry name" value="NAD(P)-binding Rossmann-like Domain"/>
    <property type="match status" value="1"/>
</dbReference>
<dbReference type="PANTHER" id="PTHR43677">
    <property type="entry name" value="SHORT-CHAIN DEHYDROGENASE/REDUCTASE"/>
    <property type="match status" value="1"/>
</dbReference>
<proteinExistence type="predicted"/>
<dbReference type="KEGG" id="cee:CENDO_10990"/>
<feature type="domain" description="Enoyl reductase (ER)" evidence="1">
    <location>
        <begin position="35"/>
        <end position="341"/>
    </location>
</feature>
<dbReference type="NCBIfam" id="TIGR02823">
    <property type="entry name" value="oxido_YhdH"/>
    <property type="match status" value="1"/>
</dbReference>
<keyword evidence="3" id="KW-1185">Reference proteome</keyword>
<dbReference type="InterPro" id="IPR011032">
    <property type="entry name" value="GroES-like_sf"/>
</dbReference>
<dbReference type="InterPro" id="IPR020843">
    <property type="entry name" value="ER"/>
</dbReference>
<evidence type="ECO:0000259" key="1">
    <source>
        <dbReference type="SMART" id="SM00829"/>
    </source>
</evidence>
<name>A0A4V1CEV7_9CORY</name>
<dbReference type="EMBL" id="CP039247">
    <property type="protein sequence ID" value="QCB29448.1"/>
    <property type="molecule type" value="Genomic_DNA"/>
</dbReference>
<dbReference type="SMART" id="SM00829">
    <property type="entry name" value="PKS_ER"/>
    <property type="match status" value="1"/>
</dbReference>
<organism evidence="2 3">
    <name type="scientific">Corynebacterium endometrii</name>
    <dbReference type="NCBI Taxonomy" id="2488819"/>
    <lineage>
        <taxon>Bacteria</taxon>
        <taxon>Bacillati</taxon>
        <taxon>Actinomycetota</taxon>
        <taxon>Actinomycetes</taxon>
        <taxon>Mycobacteriales</taxon>
        <taxon>Corynebacteriaceae</taxon>
        <taxon>Corynebacterium</taxon>
    </lineage>
</organism>
<dbReference type="SUPFAM" id="SSF51735">
    <property type="entry name" value="NAD(P)-binding Rossmann-fold domains"/>
    <property type="match status" value="1"/>
</dbReference>